<feature type="compositionally biased region" description="Low complexity" evidence="1">
    <location>
        <begin position="173"/>
        <end position="184"/>
    </location>
</feature>
<organism evidence="4 7">
    <name type="scientific">endosymbiont of Ridgeia piscesae</name>
    <dbReference type="NCBI Taxonomy" id="54398"/>
    <lineage>
        <taxon>Bacteria</taxon>
        <taxon>Pseudomonadati</taxon>
        <taxon>Pseudomonadota</taxon>
        <taxon>Gammaproteobacteria</taxon>
        <taxon>sulfur-oxidizing symbionts</taxon>
    </lineage>
</organism>
<evidence type="ECO:0000259" key="2">
    <source>
        <dbReference type="Pfam" id="PF09967"/>
    </source>
</evidence>
<feature type="compositionally biased region" description="Basic and acidic residues" evidence="1">
    <location>
        <begin position="146"/>
        <end position="172"/>
    </location>
</feature>
<dbReference type="EMBL" id="LDXT01000076">
    <property type="protein sequence ID" value="KRT55610.1"/>
    <property type="molecule type" value="Genomic_DNA"/>
</dbReference>
<dbReference type="SUPFAM" id="SSF53300">
    <property type="entry name" value="vWA-like"/>
    <property type="match status" value="1"/>
</dbReference>
<dbReference type="EMBL" id="LMXI01000385">
    <property type="protein sequence ID" value="KRT58255.1"/>
    <property type="molecule type" value="Genomic_DNA"/>
</dbReference>
<dbReference type="Proteomes" id="UP000051634">
    <property type="component" value="Unassembled WGS sequence"/>
</dbReference>
<feature type="region of interest" description="Disordered" evidence="1">
    <location>
        <begin position="137"/>
        <end position="194"/>
    </location>
</feature>
<dbReference type="InterPro" id="IPR018698">
    <property type="entry name" value="VWA-like_dom"/>
</dbReference>
<evidence type="ECO:0000259" key="3">
    <source>
        <dbReference type="Pfam" id="PF13203"/>
    </source>
</evidence>
<accession>A0A0T5YYD7</accession>
<evidence type="ECO:0000313" key="7">
    <source>
        <dbReference type="Proteomes" id="UP000051634"/>
    </source>
</evidence>
<comment type="caution">
    <text evidence="4">The sequence shown here is derived from an EMBL/GenBank/DDBJ whole genome shotgun (WGS) entry which is preliminary data.</text>
</comment>
<dbReference type="Pfam" id="PF09967">
    <property type="entry name" value="DUF2201"/>
    <property type="match status" value="1"/>
</dbReference>
<sequence>MDIEKIETKLAAARTKLILDKPFLGALVMRLPLQAADPDWCPATATDARKFYYNPEFIDCLNLDETQFMLAHEALHCALSHFARRQHRTKLHWDMACDYAINPLLIDDGLKPPPGSLYLTQFKGMTAEEIYPCLDEKDDEQPLDNHVYDQDNTKNRSSGKNEKDLQQDKTDQTDSQTPDQQPSDGGAEQPEPLTPDEAETLNIQWQQRLAGAAQQAMQAGKMGGEMARMVDHLLQPQLPWRMLLARYMTAMAREDFSYMRPSRREGAFILPSLRSNQVELVVALDTSGSISNAEITEFLAEVNALKGQMRACITLLACDSQLAKDAPWRYESWDEFTLPEQIQGGGGTDFRPVFKWISEQPQRPDLLVYFTDAEGTFPKQEPGYPVIWLVKGKTKTPWGERIQLN</sequence>
<dbReference type="AlphaFoldDB" id="A0A0T5YYD7"/>
<dbReference type="PANTHER" id="PTHR38730:SF1">
    <property type="entry name" value="SLL7028 PROTEIN"/>
    <property type="match status" value="1"/>
</dbReference>
<evidence type="ECO:0000313" key="6">
    <source>
        <dbReference type="Proteomes" id="UP000051276"/>
    </source>
</evidence>
<keyword evidence="7" id="KW-1185">Reference proteome</keyword>
<protein>
    <submittedName>
        <fullName evidence="4">Putative metal-dependent peptidase</fullName>
    </submittedName>
</protein>
<reference evidence="6 7" key="1">
    <citation type="submission" date="2015-11" db="EMBL/GenBank/DDBJ databases">
        <title>The genome of Candidatus Endoriftia persephone in Ridgeia piscesae and population structure of the North Eastern Pacific vestimentiferan symbionts.</title>
        <authorList>
            <person name="Perez M."/>
            <person name="Juniper K.S."/>
        </authorList>
    </citation>
    <scope>NUCLEOTIDE SEQUENCE [LARGE SCALE GENOMIC DNA]</scope>
    <source>
        <strain evidence="5">Ind10</strain>
        <strain evidence="4">Ind11</strain>
    </source>
</reference>
<dbReference type="OrthoDB" id="9761650at2"/>
<evidence type="ECO:0000313" key="4">
    <source>
        <dbReference type="EMBL" id="KRT55610.1"/>
    </source>
</evidence>
<name>A0A0T5YYD7_9GAMM</name>
<dbReference type="Proteomes" id="UP000051276">
    <property type="component" value="Unassembled WGS sequence"/>
</dbReference>
<feature type="domain" description="VWA-like" evidence="2">
    <location>
        <begin position="280"/>
        <end position="404"/>
    </location>
</feature>
<feature type="domain" description="Putative metallopeptidase" evidence="3">
    <location>
        <begin position="7"/>
        <end position="273"/>
    </location>
</feature>
<proteinExistence type="predicted"/>
<dbReference type="PANTHER" id="PTHR38730">
    <property type="entry name" value="SLL7028 PROTEIN"/>
    <property type="match status" value="1"/>
</dbReference>
<dbReference type="STRING" id="54398.Ga0074115_12132"/>
<dbReference type="Pfam" id="PF13203">
    <property type="entry name" value="DUF2201_N"/>
    <property type="match status" value="1"/>
</dbReference>
<dbReference type="InterPro" id="IPR025154">
    <property type="entry name" value="Put_metallopeptidase_dom"/>
</dbReference>
<dbReference type="RefSeq" id="WP_057956891.1">
    <property type="nucleotide sequence ID" value="NZ_KQ556968.1"/>
</dbReference>
<dbReference type="InterPro" id="IPR036465">
    <property type="entry name" value="vWFA_dom_sf"/>
</dbReference>
<evidence type="ECO:0000313" key="5">
    <source>
        <dbReference type="EMBL" id="KRT58255.1"/>
    </source>
</evidence>
<evidence type="ECO:0000256" key="1">
    <source>
        <dbReference type="SAM" id="MobiDB-lite"/>
    </source>
</evidence>
<gene>
    <name evidence="4" type="ORF">Ga0074115_12132</name>
    <name evidence="5" type="ORF">Ga0076813_130910</name>
</gene>
<dbReference type="PATRIC" id="fig|54398.3.peg.2305"/>